<feature type="transmembrane region" description="Helical" evidence="5">
    <location>
        <begin position="132"/>
        <end position="151"/>
    </location>
</feature>
<feature type="transmembrane region" description="Helical" evidence="5">
    <location>
        <begin position="25"/>
        <end position="48"/>
    </location>
</feature>
<dbReference type="Proteomes" id="UP000007590">
    <property type="component" value="Chromosome"/>
</dbReference>
<dbReference type="OrthoDB" id="771485at2"/>
<dbReference type="GO" id="GO:0016020">
    <property type="term" value="C:membrane"/>
    <property type="evidence" value="ECO:0007669"/>
    <property type="project" value="UniProtKB-SubCell"/>
</dbReference>
<keyword evidence="8" id="KW-1185">Reference proteome</keyword>
<dbReference type="EMBL" id="CP003349">
    <property type="protein sequence ID" value="AFD06782.1"/>
    <property type="molecule type" value="Genomic_DNA"/>
</dbReference>
<keyword evidence="2 5" id="KW-0812">Transmembrane</keyword>
<accession>H8KQP4</accession>
<feature type="transmembrane region" description="Helical" evidence="5">
    <location>
        <begin position="98"/>
        <end position="120"/>
    </location>
</feature>
<feature type="transmembrane region" description="Helical" evidence="5">
    <location>
        <begin position="60"/>
        <end position="86"/>
    </location>
</feature>
<evidence type="ECO:0000313" key="7">
    <source>
        <dbReference type="EMBL" id="AFD06782.1"/>
    </source>
</evidence>
<feature type="domain" description="GtrA/DPMS transmembrane" evidence="6">
    <location>
        <begin position="24"/>
        <end position="151"/>
    </location>
</feature>
<dbReference type="RefSeq" id="WP_014680009.1">
    <property type="nucleotide sequence ID" value="NC_017770.1"/>
</dbReference>
<evidence type="ECO:0000256" key="4">
    <source>
        <dbReference type="ARBA" id="ARBA00023136"/>
    </source>
</evidence>
<dbReference type="AlphaFoldDB" id="H8KQP4"/>
<keyword evidence="3 5" id="KW-1133">Transmembrane helix</keyword>
<dbReference type="eggNOG" id="COG2246">
    <property type="taxonomic scope" value="Bacteria"/>
</dbReference>
<reference evidence="7" key="1">
    <citation type="submission" date="2012-02" db="EMBL/GenBank/DDBJ databases">
        <title>The complete genome of Solitalea canadensis DSM 3403.</title>
        <authorList>
            <consortium name="US DOE Joint Genome Institute (JGI-PGF)"/>
            <person name="Lucas S."/>
            <person name="Copeland A."/>
            <person name="Lapidus A."/>
            <person name="Glavina del Rio T."/>
            <person name="Dalin E."/>
            <person name="Tice H."/>
            <person name="Bruce D."/>
            <person name="Goodwin L."/>
            <person name="Pitluck S."/>
            <person name="Peters L."/>
            <person name="Ovchinnikova G."/>
            <person name="Lu M."/>
            <person name="Kyrpides N."/>
            <person name="Mavromatis K."/>
            <person name="Ivanova N."/>
            <person name="Brettin T."/>
            <person name="Detter J.C."/>
            <person name="Han C."/>
            <person name="Larimer F."/>
            <person name="Land M."/>
            <person name="Hauser L."/>
            <person name="Markowitz V."/>
            <person name="Cheng J.-F."/>
            <person name="Hugenholtz P."/>
            <person name="Woyke T."/>
            <person name="Wu D."/>
            <person name="Spring S."/>
            <person name="Schroeder M."/>
            <person name="Kopitz M."/>
            <person name="Brambilla E."/>
            <person name="Klenk H.-P."/>
            <person name="Eisen J.A."/>
        </authorList>
    </citation>
    <scope>NUCLEOTIDE SEQUENCE</scope>
    <source>
        <strain evidence="7">DSM 3403</strain>
    </source>
</reference>
<dbReference type="Pfam" id="PF04138">
    <property type="entry name" value="GtrA_DPMS_TM"/>
    <property type="match status" value="1"/>
</dbReference>
<gene>
    <name evidence="7" type="ordered locus">Solca_1716</name>
</gene>
<evidence type="ECO:0000259" key="6">
    <source>
        <dbReference type="Pfam" id="PF04138"/>
    </source>
</evidence>
<organism evidence="7 8">
    <name type="scientific">Solitalea canadensis (strain ATCC 29591 / DSM 3403 / JCM 21819 / LMG 8368 / NBRC 15130 / NCIMB 12057 / USAM 9D)</name>
    <name type="common">Flexibacter canadensis</name>
    <dbReference type="NCBI Taxonomy" id="929556"/>
    <lineage>
        <taxon>Bacteria</taxon>
        <taxon>Pseudomonadati</taxon>
        <taxon>Bacteroidota</taxon>
        <taxon>Sphingobacteriia</taxon>
        <taxon>Sphingobacteriales</taxon>
        <taxon>Sphingobacteriaceae</taxon>
        <taxon>Solitalea</taxon>
    </lineage>
</organism>
<evidence type="ECO:0000256" key="2">
    <source>
        <dbReference type="ARBA" id="ARBA00022692"/>
    </source>
</evidence>
<dbReference type="HOGENOM" id="CLU_136205_0_0_10"/>
<dbReference type="InterPro" id="IPR007267">
    <property type="entry name" value="GtrA_DPMS_TM"/>
</dbReference>
<evidence type="ECO:0000256" key="1">
    <source>
        <dbReference type="ARBA" id="ARBA00004141"/>
    </source>
</evidence>
<comment type="subcellular location">
    <subcellularLocation>
        <location evidence="1">Membrane</location>
        <topology evidence="1">Multi-pass membrane protein</topology>
    </subcellularLocation>
</comment>
<evidence type="ECO:0000256" key="5">
    <source>
        <dbReference type="SAM" id="Phobius"/>
    </source>
</evidence>
<evidence type="ECO:0000256" key="3">
    <source>
        <dbReference type="ARBA" id="ARBA00022989"/>
    </source>
</evidence>
<name>H8KQP4_SOLCM</name>
<protein>
    <submittedName>
        <fullName evidence="7">Putative membrane protein</fullName>
    </submittedName>
</protein>
<sequence>MADNQRRKKIIDLSKNIFENKAFRFLISGGTSTAVDIGVYFVFFNFVIQKQPVYFLNSQVSAHIASLCVSFTAGFITNFFISKYFVFNSSNLRTRVQLFRYVIVAAINFSANYFLLKFFVEFMHWFPTLSRAVAAMIVAVLSFFLGKYFAFRVKTA</sequence>
<dbReference type="GO" id="GO:0000271">
    <property type="term" value="P:polysaccharide biosynthetic process"/>
    <property type="evidence" value="ECO:0007669"/>
    <property type="project" value="InterPro"/>
</dbReference>
<dbReference type="KEGG" id="scn:Solca_1716"/>
<keyword evidence="4 5" id="KW-0472">Membrane</keyword>
<dbReference type="STRING" id="929556.Solca_1716"/>
<proteinExistence type="predicted"/>
<evidence type="ECO:0000313" key="8">
    <source>
        <dbReference type="Proteomes" id="UP000007590"/>
    </source>
</evidence>